<protein>
    <submittedName>
        <fullName evidence="2">Uncharacterized protein</fullName>
    </submittedName>
</protein>
<proteinExistence type="predicted"/>
<evidence type="ECO:0000313" key="3">
    <source>
        <dbReference type="Proteomes" id="UP001183222"/>
    </source>
</evidence>
<sequence>MDDRQFAAELERRLVLIEDEGSGEGPLPPLPALDLVFAIVGLVVLTVGLTWWGHFS</sequence>
<accession>A0ABU2K6V2</accession>
<name>A0ABU2K6V2_9ACTN</name>
<reference evidence="3" key="1">
    <citation type="submission" date="2023-07" db="EMBL/GenBank/DDBJ databases">
        <title>30 novel species of actinomycetes from the DSMZ collection.</title>
        <authorList>
            <person name="Nouioui I."/>
        </authorList>
    </citation>
    <scope>NUCLEOTIDE SEQUENCE [LARGE SCALE GENOMIC DNA]</scope>
    <source>
        <strain evidence="3">DSM 46792</strain>
    </source>
</reference>
<feature type="transmembrane region" description="Helical" evidence="1">
    <location>
        <begin position="35"/>
        <end position="53"/>
    </location>
</feature>
<keyword evidence="3" id="KW-1185">Reference proteome</keyword>
<organism evidence="2 3">
    <name type="scientific">Blastococcus goldschmidtiae</name>
    <dbReference type="NCBI Taxonomy" id="3075546"/>
    <lineage>
        <taxon>Bacteria</taxon>
        <taxon>Bacillati</taxon>
        <taxon>Actinomycetota</taxon>
        <taxon>Actinomycetes</taxon>
        <taxon>Geodermatophilales</taxon>
        <taxon>Geodermatophilaceae</taxon>
        <taxon>Blastococcus</taxon>
    </lineage>
</organism>
<keyword evidence="1" id="KW-0472">Membrane</keyword>
<gene>
    <name evidence="2" type="ORF">RM425_08365</name>
</gene>
<evidence type="ECO:0000313" key="2">
    <source>
        <dbReference type="EMBL" id="MDT0275915.1"/>
    </source>
</evidence>
<dbReference type="EMBL" id="JAVREI010000004">
    <property type="protein sequence ID" value="MDT0275915.1"/>
    <property type="molecule type" value="Genomic_DNA"/>
</dbReference>
<dbReference type="RefSeq" id="WP_311344738.1">
    <property type="nucleotide sequence ID" value="NZ_JAVREI010000004.1"/>
</dbReference>
<dbReference type="Proteomes" id="UP001183222">
    <property type="component" value="Unassembled WGS sequence"/>
</dbReference>
<evidence type="ECO:0000256" key="1">
    <source>
        <dbReference type="SAM" id="Phobius"/>
    </source>
</evidence>
<keyword evidence="1" id="KW-0812">Transmembrane</keyword>
<comment type="caution">
    <text evidence="2">The sequence shown here is derived from an EMBL/GenBank/DDBJ whole genome shotgun (WGS) entry which is preliminary data.</text>
</comment>
<keyword evidence="1" id="KW-1133">Transmembrane helix</keyword>